<gene>
    <name evidence="2" type="ORF">SAMN05192554_1158</name>
</gene>
<feature type="transmembrane region" description="Helical" evidence="1">
    <location>
        <begin position="104"/>
        <end position="124"/>
    </location>
</feature>
<evidence type="ECO:0000313" key="3">
    <source>
        <dbReference type="Proteomes" id="UP000199370"/>
    </source>
</evidence>
<dbReference type="EMBL" id="FNIA01000015">
    <property type="protein sequence ID" value="SDN09555.1"/>
    <property type="molecule type" value="Genomic_DNA"/>
</dbReference>
<sequence length="127" mass="13221">MAHRPALLVVLLFHLLVAGSHGAIHGLVPVPLPDWASVLVLTTTFFGPLADVVLDGRDHQLGRVLFTASMAGAFALGVLLHFVVESPDYVHAVPSTGWAVPFQVTAVAVAVTSAAGTVVGLRLGQVR</sequence>
<protein>
    <submittedName>
        <fullName evidence="2">Uncharacterized protein</fullName>
    </submittedName>
</protein>
<evidence type="ECO:0000313" key="2">
    <source>
        <dbReference type="EMBL" id="SDN09555.1"/>
    </source>
</evidence>
<dbReference type="AlphaFoldDB" id="A0A1G9YM18"/>
<keyword evidence="1" id="KW-0472">Membrane</keyword>
<dbReference type="STRING" id="996166.SAMN05192554_1158"/>
<feature type="transmembrane region" description="Helical" evidence="1">
    <location>
        <begin position="64"/>
        <end position="84"/>
    </location>
</feature>
<accession>A0A1G9YM18</accession>
<evidence type="ECO:0000256" key="1">
    <source>
        <dbReference type="SAM" id="Phobius"/>
    </source>
</evidence>
<keyword evidence="1" id="KW-1133">Transmembrane helix</keyword>
<dbReference type="RefSeq" id="WP_089734554.1">
    <property type="nucleotide sequence ID" value="NZ_FNIA01000015.1"/>
</dbReference>
<feature type="transmembrane region" description="Helical" evidence="1">
    <location>
        <begin position="32"/>
        <end position="52"/>
    </location>
</feature>
<organism evidence="2 3">
    <name type="scientific">Haloarchaeobius iranensis</name>
    <dbReference type="NCBI Taxonomy" id="996166"/>
    <lineage>
        <taxon>Archaea</taxon>
        <taxon>Methanobacteriati</taxon>
        <taxon>Methanobacteriota</taxon>
        <taxon>Stenosarchaea group</taxon>
        <taxon>Halobacteria</taxon>
        <taxon>Halobacteriales</taxon>
        <taxon>Halorubellaceae</taxon>
        <taxon>Haloarchaeobius</taxon>
    </lineage>
</organism>
<reference evidence="2 3" key="1">
    <citation type="submission" date="2016-10" db="EMBL/GenBank/DDBJ databases">
        <authorList>
            <person name="de Groot N.N."/>
        </authorList>
    </citation>
    <scope>NUCLEOTIDE SEQUENCE [LARGE SCALE GENOMIC DNA]</scope>
    <source>
        <strain evidence="3">EB21,IBRC-M 10013,KCTC 4048</strain>
    </source>
</reference>
<keyword evidence="3" id="KW-1185">Reference proteome</keyword>
<proteinExistence type="predicted"/>
<name>A0A1G9YM18_9EURY</name>
<dbReference type="Proteomes" id="UP000199370">
    <property type="component" value="Unassembled WGS sequence"/>
</dbReference>
<keyword evidence="1" id="KW-0812">Transmembrane</keyword>